<sequence length="295" mass="32123">MHNRLLFLLSTLSLSSASAANLNYPSYGIGTWNTSYAISANSHPNATKSVPFRIGAQNYTLQVNVAELEPTDVDTNGTTNPRVAASFYNILWSGTSTLNETLQNTWGLEKNDLCLVLPLGLFTSKATNGYRETDQGDCSNALGSRCMKDLAGIKSQVLAGGCTGRWMPESCASRFGDGGVGSGGEFCLFLFTLSIGLWITIPLVLWIRDLLLRLRIIDLAFHEKGDMTSYDREIERLHVVFLSGTGWGVTPVCTRVNTTRIKKNSDAVFSAAPESSRRNLYLSAALALVVTAFML</sequence>
<protein>
    <submittedName>
        <fullName evidence="3">Uncharacterized protein</fullName>
    </submittedName>
</protein>
<evidence type="ECO:0000256" key="1">
    <source>
        <dbReference type="SAM" id="Phobius"/>
    </source>
</evidence>
<keyword evidence="1" id="KW-1133">Transmembrane helix</keyword>
<feature type="signal peptide" evidence="2">
    <location>
        <begin position="1"/>
        <end position="19"/>
    </location>
</feature>
<keyword evidence="1" id="KW-0812">Transmembrane</keyword>
<feature type="transmembrane region" description="Helical" evidence="1">
    <location>
        <begin position="188"/>
        <end position="207"/>
    </location>
</feature>
<gene>
    <name evidence="3" type="ORF">D6D13_06798</name>
</gene>
<keyword evidence="1" id="KW-0472">Membrane</keyword>
<comment type="caution">
    <text evidence="3">The sequence shown here is derived from an EMBL/GenBank/DDBJ whole genome shotgun (WGS) entry which is preliminary data.</text>
</comment>
<dbReference type="AlphaFoldDB" id="A0A4S9CIW0"/>
<proteinExistence type="predicted"/>
<reference evidence="3" key="1">
    <citation type="submission" date="2018-10" db="EMBL/GenBank/DDBJ databases">
        <title>Fifty Aureobasidium pullulans genomes reveal a recombining polyextremotolerant generalist.</title>
        <authorList>
            <person name="Gostincar C."/>
            <person name="Turk M."/>
            <person name="Zajc J."/>
            <person name="Gunde-Cimerman N."/>
        </authorList>
    </citation>
    <scope>NUCLEOTIDE SEQUENCE [LARGE SCALE GENOMIC DNA]</scope>
    <source>
        <strain evidence="3">EXF-10085</strain>
    </source>
</reference>
<feature type="chain" id="PRO_5020290675" evidence="2">
    <location>
        <begin position="20"/>
        <end position="295"/>
    </location>
</feature>
<keyword evidence="2" id="KW-0732">Signal</keyword>
<evidence type="ECO:0000256" key="2">
    <source>
        <dbReference type="SAM" id="SignalP"/>
    </source>
</evidence>
<name>A0A4S9CIW0_AURPU</name>
<evidence type="ECO:0000313" key="3">
    <source>
        <dbReference type="EMBL" id="THX05904.1"/>
    </source>
</evidence>
<accession>A0A4S9CIW0</accession>
<dbReference type="EMBL" id="QZAS01000025">
    <property type="protein sequence ID" value="THX05904.1"/>
    <property type="molecule type" value="Genomic_DNA"/>
</dbReference>
<organism evidence="3">
    <name type="scientific">Aureobasidium pullulans</name>
    <name type="common">Black yeast</name>
    <name type="synonym">Pullularia pullulans</name>
    <dbReference type="NCBI Taxonomy" id="5580"/>
    <lineage>
        <taxon>Eukaryota</taxon>
        <taxon>Fungi</taxon>
        <taxon>Dikarya</taxon>
        <taxon>Ascomycota</taxon>
        <taxon>Pezizomycotina</taxon>
        <taxon>Dothideomycetes</taxon>
        <taxon>Dothideomycetidae</taxon>
        <taxon>Dothideales</taxon>
        <taxon>Saccotheciaceae</taxon>
        <taxon>Aureobasidium</taxon>
    </lineage>
</organism>